<proteinExistence type="predicted"/>
<keyword evidence="2" id="KW-1185">Reference proteome</keyword>
<dbReference type="GeneID" id="100369198"/>
<accession>A0ABM0GWR9</accession>
<name>A0ABM0GWR9_SACKO</name>
<evidence type="ECO:0000259" key="1">
    <source>
        <dbReference type="Pfam" id="PF08718"/>
    </source>
</evidence>
<dbReference type="Pfam" id="PF08718">
    <property type="entry name" value="GLTP"/>
    <property type="match status" value="1"/>
</dbReference>
<dbReference type="Proteomes" id="UP000694865">
    <property type="component" value="Unplaced"/>
</dbReference>
<dbReference type="PANTHER" id="PTHR10219">
    <property type="entry name" value="GLYCOLIPID TRANSFER PROTEIN-RELATED"/>
    <property type="match status" value="1"/>
</dbReference>
<evidence type="ECO:0000313" key="2">
    <source>
        <dbReference type="Proteomes" id="UP000694865"/>
    </source>
</evidence>
<dbReference type="RefSeq" id="XP_002739040.1">
    <property type="nucleotide sequence ID" value="XM_002738994.2"/>
</dbReference>
<protein>
    <submittedName>
        <fullName evidence="3">Ceramide-1-phosphate transfer protein-like</fullName>
    </submittedName>
</protein>
<sequence>MASRGFDLTVVLKHCEQCHPKNNFVILDEYLAAFSELARFFELLGPIFSFVARDLEDEIHTLQAHRKCSYGEHYVTVQSMIDYEVKNKLTKKKSATHLKSGSQSLLRLHYALQFIIKFMVRFRDSTESDKVPTMAMEVYHQTLSKHHMWIVRKAAALAVHTLPKRKTLMETFCKHEPEKVVELITPVTNIAQIVYDEIQELYELNDLLNIA</sequence>
<dbReference type="SUPFAM" id="SSF110004">
    <property type="entry name" value="Glycolipid transfer protein, GLTP"/>
    <property type="match status" value="1"/>
</dbReference>
<reference evidence="3" key="1">
    <citation type="submission" date="2025-08" db="UniProtKB">
        <authorList>
            <consortium name="RefSeq"/>
        </authorList>
    </citation>
    <scope>IDENTIFICATION</scope>
    <source>
        <tissue evidence="3">Testes</tissue>
    </source>
</reference>
<evidence type="ECO:0000313" key="3">
    <source>
        <dbReference type="RefSeq" id="XP_002739040.1"/>
    </source>
</evidence>
<dbReference type="Gene3D" id="1.10.3520.10">
    <property type="entry name" value="Glycolipid transfer protein"/>
    <property type="match status" value="1"/>
</dbReference>
<feature type="domain" description="Glycolipid transfer protein" evidence="1">
    <location>
        <begin position="27"/>
        <end position="173"/>
    </location>
</feature>
<dbReference type="InterPro" id="IPR036497">
    <property type="entry name" value="GLTP_sf"/>
</dbReference>
<organism evidence="2 3">
    <name type="scientific">Saccoglossus kowalevskii</name>
    <name type="common">Acorn worm</name>
    <dbReference type="NCBI Taxonomy" id="10224"/>
    <lineage>
        <taxon>Eukaryota</taxon>
        <taxon>Metazoa</taxon>
        <taxon>Hemichordata</taxon>
        <taxon>Enteropneusta</taxon>
        <taxon>Harrimaniidae</taxon>
        <taxon>Saccoglossus</taxon>
    </lineage>
</organism>
<dbReference type="PANTHER" id="PTHR10219:SF43">
    <property type="entry name" value="GLYCOLIPID TRANSFER PROTEIN DOMAIN-CONTAINING PROTEIN"/>
    <property type="match status" value="1"/>
</dbReference>
<gene>
    <name evidence="3" type="primary">LOC100369198</name>
</gene>
<dbReference type="InterPro" id="IPR014830">
    <property type="entry name" value="Glycolipid_transfer_prot_dom"/>
</dbReference>